<protein>
    <submittedName>
        <fullName evidence="1">Uncharacterized protein</fullName>
    </submittedName>
</protein>
<sequence length="73" mass="8535">MRTTSWLSEFLTPEFNAVLHATLVTCECNQAFLLSLLDYLLLFIREANCQMLRFCSCISYSFHPVISYLLYND</sequence>
<accession>A0A0A9HGT8</accession>
<evidence type="ECO:0000313" key="1">
    <source>
        <dbReference type="EMBL" id="JAE35972.1"/>
    </source>
</evidence>
<reference evidence="1" key="1">
    <citation type="submission" date="2014-09" db="EMBL/GenBank/DDBJ databases">
        <authorList>
            <person name="Magalhaes I.L.F."/>
            <person name="Oliveira U."/>
            <person name="Santos F.R."/>
            <person name="Vidigal T.H.D.A."/>
            <person name="Brescovit A.D."/>
            <person name="Santos A.J."/>
        </authorList>
    </citation>
    <scope>NUCLEOTIDE SEQUENCE</scope>
    <source>
        <tissue evidence="1">Shoot tissue taken approximately 20 cm above the soil surface</tissue>
    </source>
</reference>
<proteinExistence type="predicted"/>
<name>A0A0A9HGT8_ARUDO</name>
<dbReference type="AlphaFoldDB" id="A0A0A9HGT8"/>
<reference evidence="1" key="2">
    <citation type="journal article" date="2015" name="Data Brief">
        <title>Shoot transcriptome of the giant reed, Arundo donax.</title>
        <authorList>
            <person name="Barrero R.A."/>
            <person name="Guerrero F.D."/>
            <person name="Moolhuijzen P."/>
            <person name="Goolsby J.A."/>
            <person name="Tidwell J."/>
            <person name="Bellgard S.E."/>
            <person name="Bellgard M.I."/>
        </authorList>
    </citation>
    <scope>NUCLEOTIDE SEQUENCE</scope>
    <source>
        <tissue evidence="1">Shoot tissue taken approximately 20 cm above the soil surface</tissue>
    </source>
</reference>
<organism evidence="1">
    <name type="scientific">Arundo donax</name>
    <name type="common">Giant reed</name>
    <name type="synonym">Donax arundinaceus</name>
    <dbReference type="NCBI Taxonomy" id="35708"/>
    <lineage>
        <taxon>Eukaryota</taxon>
        <taxon>Viridiplantae</taxon>
        <taxon>Streptophyta</taxon>
        <taxon>Embryophyta</taxon>
        <taxon>Tracheophyta</taxon>
        <taxon>Spermatophyta</taxon>
        <taxon>Magnoliopsida</taxon>
        <taxon>Liliopsida</taxon>
        <taxon>Poales</taxon>
        <taxon>Poaceae</taxon>
        <taxon>PACMAD clade</taxon>
        <taxon>Arundinoideae</taxon>
        <taxon>Arundineae</taxon>
        <taxon>Arundo</taxon>
    </lineage>
</organism>
<dbReference type="EMBL" id="GBRH01161924">
    <property type="protein sequence ID" value="JAE35972.1"/>
    <property type="molecule type" value="Transcribed_RNA"/>
</dbReference>